<feature type="compositionally biased region" description="Low complexity" evidence="1">
    <location>
        <begin position="51"/>
        <end position="71"/>
    </location>
</feature>
<keyword evidence="2" id="KW-0812">Transmembrane</keyword>
<gene>
    <name evidence="3" type="ORF">SAMN06296378_0822</name>
</gene>
<name>A0A2C8Z4X9_9MICO</name>
<evidence type="ECO:0000313" key="3">
    <source>
        <dbReference type="EMBL" id="SOE58772.1"/>
    </source>
</evidence>
<proteinExistence type="predicted"/>
<keyword evidence="4" id="KW-1185">Reference proteome</keyword>
<sequence>MSTFRTPVGPQSSRVYWRRRLFLALGLVAVIIIVILIVNRPGGSTPAATQTPGSTTSPLSAAPTGPTAAPGETVSCDPTMVTLEPTTDAAAYDAGIAPVLSFALTSRMTNPCTISAGSDQQEFIITSGSDRIWSSKDCQVDPVAATATLLPGVPLAGSSVTWDRTRSAKDTCETDRPQVDASGATYRVEVNIGDLDSVTQQPFLLN</sequence>
<keyword evidence="2" id="KW-1133">Transmembrane helix</keyword>
<dbReference type="EMBL" id="OCST01000002">
    <property type="protein sequence ID" value="SOE58772.1"/>
    <property type="molecule type" value="Genomic_DNA"/>
</dbReference>
<accession>A0A2C8Z4X9</accession>
<feature type="transmembrane region" description="Helical" evidence="2">
    <location>
        <begin position="21"/>
        <end position="38"/>
    </location>
</feature>
<reference evidence="3 4" key="1">
    <citation type="submission" date="2017-09" db="EMBL/GenBank/DDBJ databases">
        <authorList>
            <person name="Ehlers B."/>
            <person name="Leendertz F.H."/>
        </authorList>
    </citation>
    <scope>NUCLEOTIDE SEQUENCE [LARGE SCALE GENOMIC DNA]</scope>
    <source>
        <strain evidence="3 4">CGMCC 1.05381</strain>
    </source>
</reference>
<keyword evidence="2" id="KW-0472">Membrane</keyword>
<evidence type="ECO:0000256" key="2">
    <source>
        <dbReference type="SAM" id="Phobius"/>
    </source>
</evidence>
<dbReference type="OrthoDB" id="5189092at2"/>
<organism evidence="3 4">
    <name type="scientific">Salinibacterium xinjiangense</name>
    <dbReference type="NCBI Taxonomy" id="386302"/>
    <lineage>
        <taxon>Bacteria</taxon>
        <taxon>Bacillati</taxon>
        <taxon>Actinomycetota</taxon>
        <taxon>Actinomycetes</taxon>
        <taxon>Micrococcales</taxon>
        <taxon>Microbacteriaceae</taxon>
        <taxon>Salinibacterium</taxon>
    </lineage>
</organism>
<dbReference type="Proteomes" id="UP000219440">
    <property type="component" value="Unassembled WGS sequence"/>
</dbReference>
<protein>
    <submittedName>
        <fullName evidence="3">Uncharacterized protein</fullName>
    </submittedName>
</protein>
<evidence type="ECO:0000313" key="4">
    <source>
        <dbReference type="Proteomes" id="UP000219440"/>
    </source>
</evidence>
<dbReference type="RefSeq" id="WP_097059989.1">
    <property type="nucleotide sequence ID" value="NZ_BMLC01000001.1"/>
</dbReference>
<feature type="region of interest" description="Disordered" evidence="1">
    <location>
        <begin position="44"/>
        <end position="74"/>
    </location>
</feature>
<evidence type="ECO:0000256" key="1">
    <source>
        <dbReference type="SAM" id="MobiDB-lite"/>
    </source>
</evidence>
<dbReference type="AlphaFoldDB" id="A0A2C8Z4X9"/>